<feature type="region of interest" description="Disordered" evidence="7">
    <location>
        <begin position="57"/>
        <end position="82"/>
    </location>
</feature>
<dbReference type="Gene3D" id="2.10.70.10">
    <property type="entry name" value="Complement Module, domain 1"/>
    <property type="match status" value="1"/>
</dbReference>
<dbReference type="PANTHER" id="PTHR46393:SF7">
    <property type="entry name" value="COMPLEMENT C2"/>
    <property type="match status" value="1"/>
</dbReference>
<evidence type="ECO:0000256" key="4">
    <source>
        <dbReference type="ARBA" id="ARBA00023157"/>
    </source>
</evidence>
<dbReference type="Pfam" id="PF00084">
    <property type="entry name" value="Sushi"/>
    <property type="match status" value="1"/>
</dbReference>
<accession>A0A7K9S744</accession>
<dbReference type="AlphaFoldDB" id="A0A7K9S744"/>
<dbReference type="SMART" id="SM00032">
    <property type="entry name" value="CCP"/>
    <property type="match status" value="1"/>
</dbReference>
<comment type="caution">
    <text evidence="9">The sequence shown here is derived from an EMBL/GenBank/DDBJ whole genome shotgun (WGS) entry which is preliminary data.</text>
</comment>
<proteinExistence type="predicted"/>
<evidence type="ECO:0000256" key="3">
    <source>
        <dbReference type="ARBA" id="ARBA00022737"/>
    </source>
</evidence>
<evidence type="ECO:0000259" key="8">
    <source>
        <dbReference type="PROSITE" id="PS50923"/>
    </source>
</evidence>
<keyword evidence="3" id="KW-0677">Repeat</keyword>
<dbReference type="InterPro" id="IPR035976">
    <property type="entry name" value="Sushi/SCR/CCP_sf"/>
</dbReference>
<dbReference type="PANTHER" id="PTHR46393">
    <property type="entry name" value="SUSHI DOMAIN-CONTAINING PROTEIN"/>
    <property type="match status" value="1"/>
</dbReference>
<evidence type="ECO:0000256" key="6">
    <source>
        <dbReference type="PROSITE-ProRule" id="PRU00302"/>
    </source>
</evidence>
<dbReference type="EMBL" id="VWZU01017031">
    <property type="protein sequence ID" value="NXI31944.1"/>
    <property type="molecule type" value="Genomic_DNA"/>
</dbReference>
<feature type="domain" description="Sushi" evidence="8">
    <location>
        <begin position="13"/>
        <end position="71"/>
    </location>
</feature>
<protein>
    <submittedName>
        <fullName evidence="9">CR2 protein</fullName>
    </submittedName>
</protein>
<dbReference type="PROSITE" id="PS50923">
    <property type="entry name" value="SUSHI"/>
    <property type="match status" value="1"/>
</dbReference>
<keyword evidence="1 6" id="KW-0768">Sushi</keyword>
<evidence type="ECO:0000256" key="1">
    <source>
        <dbReference type="ARBA" id="ARBA00022659"/>
    </source>
</evidence>
<sequence>QSPLPALLCPAAVRCPRPVVQRGRMSPQTFTFPYGLLLHFSCDPGFGLRGAAQSQCRADGTWDPPVPTCQPGESAPSPPSPV</sequence>
<keyword evidence="5" id="KW-0325">Glycoprotein</keyword>
<evidence type="ECO:0000256" key="5">
    <source>
        <dbReference type="ARBA" id="ARBA00023180"/>
    </source>
</evidence>
<comment type="caution">
    <text evidence="6">Lacks conserved residue(s) required for the propagation of feature annotation.</text>
</comment>
<reference evidence="9 10" key="1">
    <citation type="submission" date="2019-09" db="EMBL/GenBank/DDBJ databases">
        <title>Bird 10,000 Genomes (B10K) Project - Family phase.</title>
        <authorList>
            <person name="Zhang G."/>
        </authorList>
    </citation>
    <scope>NUCLEOTIDE SEQUENCE [LARGE SCALE GENOMIC DNA]</scope>
    <source>
        <strain evidence="9">B10K-DU-001-27</strain>
        <tissue evidence="9">Muscle</tissue>
    </source>
</reference>
<dbReference type="Proteomes" id="UP000572325">
    <property type="component" value="Unassembled WGS sequence"/>
</dbReference>
<evidence type="ECO:0000256" key="2">
    <source>
        <dbReference type="ARBA" id="ARBA00022729"/>
    </source>
</evidence>
<dbReference type="FunFam" id="2.10.70.10:FF:000014">
    <property type="entry name" value="Membrane cofactor protein"/>
    <property type="match status" value="1"/>
</dbReference>
<dbReference type="InterPro" id="IPR000436">
    <property type="entry name" value="Sushi_SCR_CCP_dom"/>
</dbReference>
<dbReference type="SUPFAM" id="SSF57535">
    <property type="entry name" value="Complement control module/SCR domain"/>
    <property type="match status" value="1"/>
</dbReference>
<gene>
    <name evidence="9" type="primary">Cr2_2</name>
    <name evidence="9" type="ORF">STEDEN_R14679</name>
</gene>
<feature type="disulfide bond" evidence="6">
    <location>
        <begin position="42"/>
        <end position="69"/>
    </location>
</feature>
<feature type="non-terminal residue" evidence="9">
    <location>
        <position position="82"/>
    </location>
</feature>
<dbReference type="CDD" id="cd00033">
    <property type="entry name" value="CCP"/>
    <property type="match status" value="1"/>
</dbReference>
<keyword evidence="2" id="KW-0732">Signal</keyword>
<evidence type="ECO:0000313" key="9">
    <source>
        <dbReference type="EMBL" id="NXI31944.1"/>
    </source>
</evidence>
<evidence type="ECO:0000313" key="10">
    <source>
        <dbReference type="Proteomes" id="UP000572325"/>
    </source>
</evidence>
<keyword evidence="10" id="KW-1185">Reference proteome</keyword>
<keyword evidence="4 6" id="KW-1015">Disulfide bond</keyword>
<name>A0A7K9S744_9PASS</name>
<organism evidence="9 10">
    <name type="scientific">Sterrhoptilus dennistouni</name>
    <dbReference type="NCBI Taxonomy" id="2585820"/>
    <lineage>
        <taxon>Eukaryota</taxon>
        <taxon>Metazoa</taxon>
        <taxon>Chordata</taxon>
        <taxon>Craniata</taxon>
        <taxon>Vertebrata</taxon>
        <taxon>Euteleostomi</taxon>
        <taxon>Archelosauria</taxon>
        <taxon>Archosauria</taxon>
        <taxon>Dinosauria</taxon>
        <taxon>Saurischia</taxon>
        <taxon>Theropoda</taxon>
        <taxon>Coelurosauria</taxon>
        <taxon>Aves</taxon>
        <taxon>Neognathae</taxon>
        <taxon>Neoaves</taxon>
        <taxon>Telluraves</taxon>
        <taxon>Australaves</taxon>
        <taxon>Passeriformes</taxon>
        <taxon>Sylvioidea</taxon>
        <taxon>Zosteropidae</taxon>
        <taxon>Sterrhoptilus</taxon>
    </lineage>
</organism>
<evidence type="ECO:0000256" key="7">
    <source>
        <dbReference type="SAM" id="MobiDB-lite"/>
    </source>
</evidence>
<feature type="non-terminal residue" evidence="9">
    <location>
        <position position="1"/>
    </location>
</feature>